<reference evidence="3 4" key="1">
    <citation type="submission" date="2019-09" db="EMBL/GenBank/DDBJ databases">
        <title>Geobacter sp. Red96, a novel strain isolated from paddy soil.</title>
        <authorList>
            <person name="Xu Z."/>
            <person name="Masuda Y."/>
            <person name="Itoh H."/>
            <person name="Senoo K."/>
        </authorList>
    </citation>
    <scope>NUCLEOTIDE SEQUENCE [LARGE SCALE GENOMIC DNA]</scope>
    <source>
        <strain evidence="3 4">Red96</strain>
    </source>
</reference>
<evidence type="ECO:0000256" key="1">
    <source>
        <dbReference type="PROSITE-ProRule" id="PRU00169"/>
    </source>
</evidence>
<dbReference type="GO" id="GO:0000160">
    <property type="term" value="P:phosphorelay signal transduction system"/>
    <property type="evidence" value="ECO:0007669"/>
    <property type="project" value="InterPro"/>
</dbReference>
<evidence type="ECO:0000313" key="3">
    <source>
        <dbReference type="EMBL" id="KAB0664701.1"/>
    </source>
</evidence>
<proteinExistence type="predicted"/>
<dbReference type="Gene3D" id="3.40.50.2300">
    <property type="match status" value="1"/>
</dbReference>
<dbReference type="SMART" id="SM00448">
    <property type="entry name" value="REC"/>
    <property type="match status" value="1"/>
</dbReference>
<dbReference type="InterPro" id="IPR011006">
    <property type="entry name" value="CheY-like_superfamily"/>
</dbReference>
<dbReference type="PANTHER" id="PTHR43228:SF1">
    <property type="entry name" value="TWO-COMPONENT RESPONSE REGULATOR ARR22"/>
    <property type="match status" value="1"/>
</dbReference>
<dbReference type="CDD" id="cd17546">
    <property type="entry name" value="REC_hyHK_CKI1_RcsC-like"/>
    <property type="match status" value="1"/>
</dbReference>
<accession>A0A7J4ZQC7</accession>
<keyword evidence="4" id="KW-1185">Reference proteome</keyword>
<dbReference type="EMBL" id="VZQZ01000007">
    <property type="protein sequence ID" value="KAB0664701.1"/>
    <property type="molecule type" value="Genomic_DNA"/>
</dbReference>
<organism evidence="3 4">
    <name type="scientific">Oryzomonas japonica</name>
    <dbReference type="NCBI Taxonomy" id="2603858"/>
    <lineage>
        <taxon>Bacteria</taxon>
        <taxon>Pseudomonadati</taxon>
        <taxon>Thermodesulfobacteriota</taxon>
        <taxon>Desulfuromonadia</taxon>
        <taxon>Geobacterales</taxon>
        <taxon>Geobacteraceae</taxon>
        <taxon>Oryzomonas</taxon>
    </lineage>
</organism>
<name>A0A7J4ZQC7_9BACT</name>
<evidence type="ECO:0000259" key="2">
    <source>
        <dbReference type="PROSITE" id="PS50110"/>
    </source>
</evidence>
<dbReference type="InterPro" id="IPR001789">
    <property type="entry name" value="Sig_transdc_resp-reg_receiver"/>
</dbReference>
<gene>
    <name evidence="3" type="ORF">F6V25_11570</name>
</gene>
<feature type="modified residue" description="4-aspartylphosphate" evidence="1">
    <location>
        <position position="55"/>
    </location>
</feature>
<protein>
    <submittedName>
        <fullName evidence="3">Response regulator</fullName>
    </submittedName>
</protein>
<comment type="caution">
    <text evidence="3">The sequence shown here is derived from an EMBL/GenBank/DDBJ whole genome shotgun (WGS) entry which is preliminary data.</text>
</comment>
<dbReference type="AlphaFoldDB" id="A0A7J4ZQC7"/>
<dbReference type="Pfam" id="PF00072">
    <property type="entry name" value="Response_reg"/>
    <property type="match status" value="1"/>
</dbReference>
<feature type="domain" description="Response regulatory" evidence="2">
    <location>
        <begin position="2"/>
        <end position="129"/>
    </location>
</feature>
<dbReference type="InterPro" id="IPR052048">
    <property type="entry name" value="ST_Response_Regulator"/>
</dbReference>
<dbReference type="RefSeq" id="WP_151128723.1">
    <property type="nucleotide sequence ID" value="NZ_VZQZ01000007.1"/>
</dbReference>
<dbReference type="SUPFAM" id="SSF52172">
    <property type="entry name" value="CheY-like"/>
    <property type="match status" value="1"/>
</dbReference>
<evidence type="ECO:0000313" key="4">
    <source>
        <dbReference type="Proteomes" id="UP000420562"/>
    </source>
</evidence>
<keyword evidence="1" id="KW-0597">Phosphoprotein</keyword>
<sequence length="131" mass="14859">MKCLIVEDDFISRRILKEMLSEHFDCDIAINGEEAVTSFRLAHEGKHPYDLICMDIMMPGVNGQEALKRIRELERSLQVPPKLEAKVIMTTALDDPKTVVQAFYQGGATAYLVKPISRQKLMNELRVLGLL</sequence>
<dbReference type="PROSITE" id="PS50110">
    <property type="entry name" value="RESPONSE_REGULATORY"/>
    <property type="match status" value="1"/>
</dbReference>
<dbReference type="PANTHER" id="PTHR43228">
    <property type="entry name" value="TWO-COMPONENT RESPONSE REGULATOR"/>
    <property type="match status" value="1"/>
</dbReference>
<dbReference type="Proteomes" id="UP000420562">
    <property type="component" value="Unassembled WGS sequence"/>
</dbReference>